<dbReference type="Proteomes" id="UP001222325">
    <property type="component" value="Unassembled WGS sequence"/>
</dbReference>
<name>A0AAD6XSJ7_9AGAR</name>
<proteinExistence type="predicted"/>
<dbReference type="AlphaFoldDB" id="A0AAD6XSJ7"/>
<keyword evidence="2" id="KW-1185">Reference proteome</keyword>
<organism evidence="1 2">
    <name type="scientific">Mycena belliarum</name>
    <dbReference type="NCBI Taxonomy" id="1033014"/>
    <lineage>
        <taxon>Eukaryota</taxon>
        <taxon>Fungi</taxon>
        <taxon>Dikarya</taxon>
        <taxon>Basidiomycota</taxon>
        <taxon>Agaricomycotina</taxon>
        <taxon>Agaricomycetes</taxon>
        <taxon>Agaricomycetidae</taxon>
        <taxon>Agaricales</taxon>
        <taxon>Marasmiineae</taxon>
        <taxon>Mycenaceae</taxon>
        <taxon>Mycena</taxon>
    </lineage>
</organism>
<gene>
    <name evidence="1" type="ORF">B0H15DRAFT_796842</name>
</gene>
<dbReference type="EMBL" id="JARJCN010000006">
    <property type="protein sequence ID" value="KAJ7100182.1"/>
    <property type="molecule type" value="Genomic_DNA"/>
</dbReference>
<sequence>MASLLSTIARCEQFTVGPEKTLANGVLSRAYVTESSGTPVLASVPGVVKQFTKLNDDVWVLVLGPPDAGPSPVLRGLFHETVHVLADIPMKERVNVDKALLNTTAWAQLPTEFTDGLIFVSVKATTQLTKIEWSASPEIFRAYRQELHEIPATRERPPILQSGALVLATVRLRRDDRVSAPATGQDLLFDRTWVLDAERITRMYNTSANHWGLDLFSLDEV</sequence>
<evidence type="ECO:0000313" key="1">
    <source>
        <dbReference type="EMBL" id="KAJ7100182.1"/>
    </source>
</evidence>
<reference evidence="1" key="1">
    <citation type="submission" date="2023-03" db="EMBL/GenBank/DDBJ databases">
        <title>Massive genome expansion in bonnet fungi (Mycena s.s.) driven by repeated elements and novel gene families across ecological guilds.</title>
        <authorList>
            <consortium name="Lawrence Berkeley National Laboratory"/>
            <person name="Harder C.B."/>
            <person name="Miyauchi S."/>
            <person name="Viragh M."/>
            <person name="Kuo A."/>
            <person name="Thoen E."/>
            <person name="Andreopoulos B."/>
            <person name="Lu D."/>
            <person name="Skrede I."/>
            <person name="Drula E."/>
            <person name="Henrissat B."/>
            <person name="Morin E."/>
            <person name="Kohler A."/>
            <person name="Barry K."/>
            <person name="LaButti K."/>
            <person name="Morin E."/>
            <person name="Salamov A."/>
            <person name="Lipzen A."/>
            <person name="Mereny Z."/>
            <person name="Hegedus B."/>
            <person name="Baldrian P."/>
            <person name="Stursova M."/>
            <person name="Weitz H."/>
            <person name="Taylor A."/>
            <person name="Grigoriev I.V."/>
            <person name="Nagy L.G."/>
            <person name="Martin F."/>
            <person name="Kauserud H."/>
        </authorList>
    </citation>
    <scope>NUCLEOTIDE SEQUENCE</scope>
    <source>
        <strain evidence="1">CBHHK173m</strain>
    </source>
</reference>
<evidence type="ECO:0000313" key="2">
    <source>
        <dbReference type="Proteomes" id="UP001222325"/>
    </source>
</evidence>
<accession>A0AAD6XSJ7</accession>
<protein>
    <submittedName>
        <fullName evidence="1">Uncharacterized protein</fullName>
    </submittedName>
</protein>
<comment type="caution">
    <text evidence="1">The sequence shown here is derived from an EMBL/GenBank/DDBJ whole genome shotgun (WGS) entry which is preliminary data.</text>
</comment>